<organism evidence="2 3">
    <name type="scientific">Trifolium medium</name>
    <dbReference type="NCBI Taxonomy" id="97028"/>
    <lineage>
        <taxon>Eukaryota</taxon>
        <taxon>Viridiplantae</taxon>
        <taxon>Streptophyta</taxon>
        <taxon>Embryophyta</taxon>
        <taxon>Tracheophyta</taxon>
        <taxon>Spermatophyta</taxon>
        <taxon>Magnoliopsida</taxon>
        <taxon>eudicotyledons</taxon>
        <taxon>Gunneridae</taxon>
        <taxon>Pentapetalae</taxon>
        <taxon>rosids</taxon>
        <taxon>fabids</taxon>
        <taxon>Fabales</taxon>
        <taxon>Fabaceae</taxon>
        <taxon>Papilionoideae</taxon>
        <taxon>50 kb inversion clade</taxon>
        <taxon>NPAAA clade</taxon>
        <taxon>Hologalegina</taxon>
        <taxon>IRL clade</taxon>
        <taxon>Trifolieae</taxon>
        <taxon>Trifolium</taxon>
    </lineage>
</organism>
<gene>
    <name evidence="2" type="ORF">A2U01_0006305</name>
</gene>
<sequence length="82" mass="9200">MLPVFWGVSVSLHYVGLQLLCLFVSVVAIAAARFDFLSDVLPGRTSWRFKVRIARMWEVTGYLRPDQVTSIEMVLVDAKGVA</sequence>
<comment type="caution">
    <text evidence="2">The sequence shown here is derived from an EMBL/GenBank/DDBJ whole genome shotgun (WGS) entry which is preliminary data.</text>
</comment>
<protein>
    <submittedName>
        <fullName evidence="2">Replication factor A protein</fullName>
    </submittedName>
</protein>
<evidence type="ECO:0000313" key="3">
    <source>
        <dbReference type="Proteomes" id="UP000265520"/>
    </source>
</evidence>
<feature type="transmembrane region" description="Helical" evidence="1">
    <location>
        <begin position="12"/>
        <end position="34"/>
    </location>
</feature>
<dbReference type="AlphaFoldDB" id="A0A392MEI8"/>
<name>A0A392MEI8_9FABA</name>
<reference evidence="2 3" key="1">
    <citation type="journal article" date="2018" name="Front. Plant Sci.">
        <title>Red Clover (Trifolium pratense) and Zigzag Clover (T. medium) - A Picture of Genomic Similarities and Differences.</title>
        <authorList>
            <person name="Dluhosova J."/>
            <person name="Istvanek J."/>
            <person name="Nedelnik J."/>
            <person name="Repkova J."/>
        </authorList>
    </citation>
    <scope>NUCLEOTIDE SEQUENCE [LARGE SCALE GENOMIC DNA]</scope>
    <source>
        <strain evidence="3">cv. 10/8</strain>
        <tissue evidence="2">Leaf</tissue>
    </source>
</reference>
<evidence type="ECO:0000313" key="2">
    <source>
        <dbReference type="EMBL" id="MCH85459.1"/>
    </source>
</evidence>
<keyword evidence="1" id="KW-1133">Transmembrane helix</keyword>
<keyword evidence="3" id="KW-1185">Reference proteome</keyword>
<keyword evidence="1" id="KW-0812">Transmembrane</keyword>
<accession>A0A392MEI8</accession>
<evidence type="ECO:0000256" key="1">
    <source>
        <dbReference type="SAM" id="Phobius"/>
    </source>
</evidence>
<dbReference type="EMBL" id="LXQA010008554">
    <property type="protein sequence ID" value="MCH85459.1"/>
    <property type="molecule type" value="Genomic_DNA"/>
</dbReference>
<keyword evidence="1" id="KW-0472">Membrane</keyword>
<dbReference type="Proteomes" id="UP000265520">
    <property type="component" value="Unassembled WGS sequence"/>
</dbReference>
<proteinExistence type="predicted"/>